<evidence type="ECO:0000313" key="6">
    <source>
        <dbReference type="EMBL" id="CAF4280775.1"/>
    </source>
</evidence>
<dbReference type="InterPro" id="IPR000668">
    <property type="entry name" value="Peptidase_C1A_C"/>
</dbReference>
<dbReference type="InterPro" id="IPR038765">
    <property type="entry name" value="Papain-like_cys_pep_sf"/>
</dbReference>
<dbReference type="PANTHER" id="PTHR12411">
    <property type="entry name" value="CYSTEINE PROTEASE FAMILY C1-RELATED"/>
    <property type="match status" value="1"/>
</dbReference>
<dbReference type="Gene3D" id="3.90.70.10">
    <property type="entry name" value="Cysteine proteinases"/>
    <property type="match status" value="1"/>
</dbReference>
<dbReference type="PRINTS" id="PR00705">
    <property type="entry name" value="PAPAIN"/>
</dbReference>
<name>A0A820GQA2_9BILA</name>
<dbReference type="SMART" id="SM00645">
    <property type="entry name" value="Pept_C1"/>
    <property type="match status" value="1"/>
</dbReference>
<keyword evidence="4" id="KW-0788">Thiol protease</keyword>
<dbReference type="Pfam" id="PF00112">
    <property type="entry name" value="Peptidase_C1"/>
    <property type="match status" value="1"/>
</dbReference>
<reference evidence="6" key="1">
    <citation type="submission" date="2021-02" db="EMBL/GenBank/DDBJ databases">
        <authorList>
            <person name="Nowell W R."/>
        </authorList>
    </citation>
    <scope>NUCLEOTIDE SEQUENCE</scope>
</reference>
<proteinExistence type="inferred from homology"/>
<dbReference type="SUPFAM" id="SSF54001">
    <property type="entry name" value="Cysteine proteinases"/>
    <property type="match status" value="1"/>
</dbReference>
<evidence type="ECO:0000256" key="4">
    <source>
        <dbReference type="ARBA" id="ARBA00022807"/>
    </source>
</evidence>
<dbReference type="Proteomes" id="UP000663874">
    <property type="component" value="Unassembled WGS sequence"/>
</dbReference>
<organism evidence="6 7">
    <name type="scientific">Rotaria sordida</name>
    <dbReference type="NCBI Taxonomy" id="392033"/>
    <lineage>
        <taxon>Eukaryota</taxon>
        <taxon>Metazoa</taxon>
        <taxon>Spiralia</taxon>
        <taxon>Gnathifera</taxon>
        <taxon>Rotifera</taxon>
        <taxon>Eurotatoria</taxon>
        <taxon>Bdelloidea</taxon>
        <taxon>Philodinida</taxon>
        <taxon>Philodinidae</taxon>
        <taxon>Rotaria</taxon>
    </lineage>
</organism>
<sequence length="261" mass="28836">TFTMKVNQFADLTNEEFVKQMNQLKINPEKKSNKKFHIPSNINLPKSVDWRTKGYVTPVKNQGQCGSCWAFSTTGTLEGQIAKKTQKLVALSEQQLVDCSTDYGNNGCCGGLMDNSYKYLEDNHGIDTNSSYPYEAIDGKCRFNAKTVAADVTSYVDIKAQSEADLQDAIATIGPIAVAMDASHTSFQFYSTGVYSETACSSTALDFSLLAVGYDTTTDNQDYYILKNQWSTQWGMEGYVLMARNKNNQCGIATMASYALI</sequence>
<dbReference type="FunFam" id="3.90.70.10:FF:000006">
    <property type="entry name" value="Cathepsin S"/>
    <property type="match status" value="1"/>
</dbReference>
<evidence type="ECO:0000256" key="1">
    <source>
        <dbReference type="ARBA" id="ARBA00008455"/>
    </source>
</evidence>
<comment type="similarity">
    <text evidence="1">Belongs to the peptidase C1 family.</text>
</comment>
<feature type="domain" description="Peptidase C1A papain C-terminal" evidence="5">
    <location>
        <begin position="44"/>
        <end position="260"/>
    </location>
</feature>
<accession>A0A820GQA2</accession>
<comment type="caution">
    <text evidence="6">The sequence shown here is derived from an EMBL/GenBank/DDBJ whole genome shotgun (WGS) entry which is preliminary data.</text>
</comment>
<feature type="non-terminal residue" evidence="6">
    <location>
        <position position="1"/>
    </location>
</feature>
<dbReference type="CDD" id="cd02248">
    <property type="entry name" value="Peptidase_C1A"/>
    <property type="match status" value="1"/>
</dbReference>
<dbReference type="PROSITE" id="PS00139">
    <property type="entry name" value="THIOL_PROTEASE_CYS"/>
    <property type="match status" value="1"/>
</dbReference>
<keyword evidence="3" id="KW-0378">Hydrolase</keyword>
<dbReference type="InterPro" id="IPR039417">
    <property type="entry name" value="Peptidase_C1A_papain-like"/>
</dbReference>
<dbReference type="GO" id="GO:0006508">
    <property type="term" value="P:proteolysis"/>
    <property type="evidence" value="ECO:0007669"/>
    <property type="project" value="UniProtKB-KW"/>
</dbReference>
<dbReference type="AlphaFoldDB" id="A0A820GQA2"/>
<dbReference type="EMBL" id="CAJOBE010028333">
    <property type="protein sequence ID" value="CAF4280775.1"/>
    <property type="molecule type" value="Genomic_DNA"/>
</dbReference>
<evidence type="ECO:0000313" key="7">
    <source>
        <dbReference type="Proteomes" id="UP000663874"/>
    </source>
</evidence>
<evidence type="ECO:0000256" key="2">
    <source>
        <dbReference type="ARBA" id="ARBA00022670"/>
    </source>
</evidence>
<evidence type="ECO:0000256" key="3">
    <source>
        <dbReference type="ARBA" id="ARBA00022801"/>
    </source>
</evidence>
<gene>
    <name evidence="6" type="ORF">FNK824_LOCUS39889</name>
</gene>
<dbReference type="InterPro" id="IPR000169">
    <property type="entry name" value="Pept_cys_AS"/>
</dbReference>
<dbReference type="InterPro" id="IPR013128">
    <property type="entry name" value="Peptidase_C1A"/>
</dbReference>
<protein>
    <recommendedName>
        <fullName evidence="5">Peptidase C1A papain C-terminal domain-containing protein</fullName>
    </recommendedName>
</protein>
<dbReference type="GO" id="GO:0008234">
    <property type="term" value="F:cysteine-type peptidase activity"/>
    <property type="evidence" value="ECO:0007669"/>
    <property type="project" value="UniProtKB-KW"/>
</dbReference>
<evidence type="ECO:0000259" key="5">
    <source>
        <dbReference type="SMART" id="SM00645"/>
    </source>
</evidence>
<keyword evidence="2" id="KW-0645">Protease</keyword>